<evidence type="ECO:0000256" key="3">
    <source>
        <dbReference type="ARBA" id="ARBA00022452"/>
    </source>
</evidence>
<dbReference type="InterPro" id="IPR000531">
    <property type="entry name" value="Beta-barrel_TonB"/>
</dbReference>
<dbReference type="KEGG" id="htr:EPV75_11435"/>
<keyword evidence="16" id="KW-0675">Receptor</keyword>
<comment type="similarity">
    <text evidence="11 12">Belongs to the TonB-dependent receptor family.</text>
</comment>
<dbReference type="GO" id="GO:0006826">
    <property type="term" value="P:iron ion transport"/>
    <property type="evidence" value="ECO:0007669"/>
    <property type="project" value="UniProtKB-KW"/>
</dbReference>
<evidence type="ECO:0000259" key="14">
    <source>
        <dbReference type="Pfam" id="PF00593"/>
    </source>
</evidence>
<evidence type="ECO:0000256" key="2">
    <source>
        <dbReference type="ARBA" id="ARBA00022448"/>
    </source>
</evidence>
<keyword evidence="9 11" id="KW-0472">Membrane</keyword>
<feature type="signal peptide" evidence="13">
    <location>
        <begin position="1"/>
        <end position="28"/>
    </location>
</feature>
<keyword evidence="3 11" id="KW-1134">Transmembrane beta strand</keyword>
<evidence type="ECO:0000256" key="10">
    <source>
        <dbReference type="ARBA" id="ARBA00023237"/>
    </source>
</evidence>
<evidence type="ECO:0000256" key="4">
    <source>
        <dbReference type="ARBA" id="ARBA00022496"/>
    </source>
</evidence>
<evidence type="ECO:0000256" key="7">
    <source>
        <dbReference type="ARBA" id="ARBA00023065"/>
    </source>
</evidence>
<evidence type="ECO:0000256" key="6">
    <source>
        <dbReference type="ARBA" id="ARBA00023004"/>
    </source>
</evidence>
<dbReference type="Gene3D" id="2.40.170.20">
    <property type="entry name" value="TonB-dependent receptor, beta-barrel domain"/>
    <property type="match status" value="1"/>
</dbReference>
<evidence type="ECO:0000256" key="13">
    <source>
        <dbReference type="SAM" id="SignalP"/>
    </source>
</evidence>
<keyword evidence="7" id="KW-0406">Ion transport</keyword>
<evidence type="ECO:0000256" key="1">
    <source>
        <dbReference type="ARBA" id="ARBA00004571"/>
    </source>
</evidence>
<feature type="domain" description="TonB-dependent receptor-like beta-barrel" evidence="14">
    <location>
        <begin position="222"/>
        <end position="664"/>
    </location>
</feature>
<feature type="domain" description="TonB-dependent receptor plug" evidence="15">
    <location>
        <begin position="54"/>
        <end position="160"/>
    </location>
</feature>
<evidence type="ECO:0000313" key="16">
    <source>
        <dbReference type="EMBL" id="QAB16232.1"/>
    </source>
</evidence>
<accession>A0A410H5M7</accession>
<dbReference type="PANTHER" id="PTHR32552">
    <property type="entry name" value="FERRICHROME IRON RECEPTOR-RELATED"/>
    <property type="match status" value="1"/>
</dbReference>
<keyword evidence="10 11" id="KW-0998">Cell outer membrane</keyword>
<dbReference type="AlphaFoldDB" id="A0A410H5M7"/>
<dbReference type="Pfam" id="PF00593">
    <property type="entry name" value="TonB_dep_Rec_b-barrel"/>
    <property type="match status" value="1"/>
</dbReference>
<dbReference type="PANTHER" id="PTHR32552:SF81">
    <property type="entry name" value="TONB-DEPENDENT OUTER MEMBRANE RECEPTOR"/>
    <property type="match status" value="1"/>
</dbReference>
<evidence type="ECO:0000256" key="5">
    <source>
        <dbReference type="ARBA" id="ARBA00022692"/>
    </source>
</evidence>
<evidence type="ECO:0000259" key="15">
    <source>
        <dbReference type="Pfam" id="PF07715"/>
    </source>
</evidence>
<dbReference type="InterPro" id="IPR012910">
    <property type="entry name" value="Plug_dom"/>
</dbReference>
<dbReference type="PROSITE" id="PS52016">
    <property type="entry name" value="TONB_DEPENDENT_REC_3"/>
    <property type="match status" value="1"/>
</dbReference>
<organism evidence="16 17">
    <name type="scientific">Hydrogenovibrio thermophilus</name>
    <dbReference type="NCBI Taxonomy" id="265883"/>
    <lineage>
        <taxon>Bacteria</taxon>
        <taxon>Pseudomonadati</taxon>
        <taxon>Pseudomonadota</taxon>
        <taxon>Gammaproteobacteria</taxon>
        <taxon>Thiotrichales</taxon>
        <taxon>Piscirickettsiaceae</taxon>
        <taxon>Hydrogenovibrio</taxon>
    </lineage>
</organism>
<feature type="chain" id="PRO_5019528493" evidence="13">
    <location>
        <begin position="29"/>
        <end position="705"/>
    </location>
</feature>
<dbReference type="GO" id="GO:0009279">
    <property type="term" value="C:cell outer membrane"/>
    <property type="evidence" value="ECO:0007669"/>
    <property type="project" value="UniProtKB-SubCell"/>
</dbReference>
<sequence length="705" mass="78768">MHLKPILSAVIPASFLSFGLLHLTPSLAEETASEAKTVKLKPVQIEADFREADIQQSTSSVTVVTPAEMQERDAQNIEDVIGLMPNVNASSGGATAHYYQIRGMGITEQYYTPVNSSVGVLVDDFDYSQMGAAATMFDVKQVEVLRGPQGTRFGSSALAGLIQVQTNEASYQPSARLEGTVGSHNTYAGGVMLNGPIVKDKLAGRLAVYQYNSDGYMENDYLDKKNTQNRDELTARANLKWDVNERLSLDLKLLHIDIDNGYDAFNFKNGYTTLSDEPGQDTLKSDGVALKADYAVNPFIDMVAAITHINSKSTYSYDGDWANPGYDPSLVTQTDHNERKRNNQTLDLRFLSSEDGRIFNGTTDWVAGFYYLAQDEDYTGGYDYGGYLTPSGYDYKTSSQSLYGQLDHHLTDKWILMAGLRVENYHYDYDGTVSGFSKKSSEVLYGGKLGASYQITPNHLSFITLSRGYKAGGVNDEGRLPSDKPVLYDTETLWNLEGGLNSSMLNNRLNTRLNVFYGQNQDRQIPVSYYDTHGNWMLYTENAPKSTYYGLEGQMDWLIVDDFRFLGSLGLLKSTYTDYTYEEQGQPDLVLDDRETARSPNYTFSVGGEYFLTDHWTLSANIEGKDAYYFSSTQPQKSKAYSLVNSAVTYQRKNWTVIVWGKNLGDTKYATEGFYFNADPKRTDAALYTQQGAPRTYGVTVAYDY</sequence>
<keyword evidence="5 11" id="KW-0812">Transmembrane</keyword>
<comment type="subcellular location">
    <subcellularLocation>
        <location evidence="1 11">Cell outer membrane</location>
        <topology evidence="1 11">Multi-pass membrane protein</topology>
    </subcellularLocation>
</comment>
<reference evidence="16 17" key="1">
    <citation type="journal article" date="2018" name="Environ. Microbiol.">
        <title>Genomes of ubiquitous marine and hypersaline Hydrogenovibrio, Thiomicrorhabdus and Thiomicrospira spp. encode a diversity of mechanisms to sustain chemolithoautotrophy in heterogeneous environments.</title>
        <authorList>
            <person name="Scott K.M."/>
            <person name="Williams J."/>
            <person name="Porter C.M.B."/>
            <person name="Russel S."/>
            <person name="Harmer T.L."/>
            <person name="Paul J.H."/>
            <person name="Antonen K.M."/>
            <person name="Bridges M.K."/>
            <person name="Camper G.J."/>
            <person name="Campla C.K."/>
            <person name="Casella L.G."/>
            <person name="Chase E."/>
            <person name="Conrad J.W."/>
            <person name="Cruz M.C."/>
            <person name="Dunlap D.S."/>
            <person name="Duran L."/>
            <person name="Fahsbender E.M."/>
            <person name="Goldsmith D.B."/>
            <person name="Keeley R.F."/>
            <person name="Kondoff M.R."/>
            <person name="Kussy B.I."/>
            <person name="Lane M.K."/>
            <person name="Lawler S."/>
            <person name="Leigh B.A."/>
            <person name="Lewis C."/>
            <person name="Lostal L.M."/>
            <person name="Marking D."/>
            <person name="Mancera P.A."/>
            <person name="McClenthan E.C."/>
            <person name="McIntyre E.A."/>
            <person name="Mine J.A."/>
            <person name="Modi S."/>
            <person name="Moore B.D."/>
            <person name="Morgan W.A."/>
            <person name="Nelson K.M."/>
            <person name="Nguyen K.N."/>
            <person name="Ogburn N."/>
            <person name="Parrino D.G."/>
            <person name="Pedapudi A.D."/>
            <person name="Pelham R.P."/>
            <person name="Preece A.M."/>
            <person name="Rampersad E.A."/>
            <person name="Richardson J.C."/>
            <person name="Rodgers C.M."/>
            <person name="Schaffer B.L."/>
            <person name="Sheridan N.E."/>
            <person name="Solone M.R."/>
            <person name="Staley Z.R."/>
            <person name="Tabuchi M."/>
            <person name="Waide R.J."/>
            <person name="Wanjugi P.W."/>
            <person name="Young S."/>
            <person name="Clum A."/>
            <person name="Daum C."/>
            <person name="Huntemann M."/>
            <person name="Ivanova N."/>
            <person name="Kyrpides N."/>
            <person name="Mikhailova N."/>
            <person name="Palaniappan K."/>
            <person name="Pillay M."/>
            <person name="Reddy T.B.K."/>
            <person name="Shapiro N."/>
            <person name="Stamatis D."/>
            <person name="Varghese N."/>
            <person name="Woyke T."/>
            <person name="Boden R."/>
            <person name="Freyermuth S.K."/>
            <person name="Kerfeld C.A."/>
        </authorList>
    </citation>
    <scope>NUCLEOTIDE SEQUENCE [LARGE SCALE GENOMIC DNA]</scope>
    <source>
        <strain evidence="16 17">JR-2</strain>
    </source>
</reference>
<dbReference type="InterPro" id="IPR039426">
    <property type="entry name" value="TonB-dep_rcpt-like"/>
</dbReference>
<protein>
    <submittedName>
        <fullName evidence="16">TonB-dependent receptor</fullName>
    </submittedName>
</protein>
<name>A0A410H5M7_9GAMM</name>
<keyword evidence="8 12" id="KW-0798">TonB box</keyword>
<evidence type="ECO:0000256" key="8">
    <source>
        <dbReference type="ARBA" id="ARBA00023077"/>
    </source>
</evidence>
<dbReference type="EMBL" id="CP035033">
    <property type="protein sequence ID" value="QAB16232.1"/>
    <property type="molecule type" value="Genomic_DNA"/>
</dbReference>
<dbReference type="Pfam" id="PF07715">
    <property type="entry name" value="Plug"/>
    <property type="match status" value="1"/>
</dbReference>
<dbReference type="Proteomes" id="UP000285478">
    <property type="component" value="Chromosome"/>
</dbReference>
<keyword evidence="13" id="KW-0732">Signal</keyword>
<dbReference type="RefSeq" id="WP_128385483.1">
    <property type="nucleotide sequence ID" value="NZ_CP035033.1"/>
</dbReference>
<keyword evidence="17" id="KW-1185">Reference proteome</keyword>
<dbReference type="InterPro" id="IPR036942">
    <property type="entry name" value="Beta-barrel_TonB_sf"/>
</dbReference>
<evidence type="ECO:0000256" key="9">
    <source>
        <dbReference type="ARBA" id="ARBA00023136"/>
    </source>
</evidence>
<keyword evidence="6" id="KW-0408">Iron</keyword>
<keyword evidence="2 11" id="KW-0813">Transport</keyword>
<evidence type="ECO:0000256" key="11">
    <source>
        <dbReference type="PROSITE-ProRule" id="PRU01360"/>
    </source>
</evidence>
<keyword evidence="4" id="KW-0410">Iron transport</keyword>
<proteinExistence type="inferred from homology"/>
<gene>
    <name evidence="16" type="ORF">EPV75_11435</name>
</gene>
<dbReference type="SUPFAM" id="SSF56935">
    <property type="entry name" value="Porins"/>
    <property type="match status" value="1"/>
</dbReference>
<evidence type="ECO:0000313" key="17">
    <source>
        <dbReference type="Proteomes" id="UP000285478"/>
    </source>
</evidence>
<evidence type="ECO:0000256" key="12">
    <source>
        <dbReference type="RuleBase" id="RU003357"/>
    </source>
</evidence>